<sequence>MKYIKQKILLFVLLLAMAMPVSVYAAGEGNIDNGGGGMGAGTGTNFWSSHDEGVRVTVIRASDGAVVSASIDLTNKHPTDIRVHFGKVSKTSYRNGAGLSARMGGYTFYNPAQSLPQIISTSRGGANLAAIKQYFTDEQVIRAIAGYVGMDFQTLTNGEYKLLLEPIAYVTFEGVRTAFTATEAAKYNQLRGGLLRKKMPSLSHKNLPLAMFLETSDLGYPAWSGSKTEKANDEDIIRALGLGIVRFNEVITPEVIEADYEYRVDTDVITAVTVSGGQSDPDNSVTVTFSILGRSYKVENVYYPEDGQQLVWVKWHTPSTEQHITISVTASGGSASVSRGTITANIVDLDDNPPPNPVADDRNDGYRKENAVMPVNPEKTQAAWSVWKAKWKEKWVWHSDWNWESEDHSASCEAGCTQSHGYWQDDGEYVDEGWWEFEEKHYSASLTADMHLVTDEKAPTANGIVTKSGYGVNVSLSVRASSSQTSATTAPQTAVSYFPEFYYETYWRLLERTRNGYSAVFEFKNNEYSTYYRRTHFTPVWMPDGEYRVYTYLLDCWTPDGMLSMNLSDAVQISGSLWDDWHIAPQNVR</sequence>
<evidence type="ECO:0000313" key="5">
    <source>
        <dbReference type="EMBL" id="CUM81535.1"/>
    </source>
</evidence>
<dbReference type="STRING" id="166486.ERS852572_00603"/>
<evidence type="ECO:0000259" key="4">
    <source>
        <dbReference type="Pfam" id="PF26615"/>
    </source>
</evidence>
<gene>
    <name evidence="5" type="ORF">ERS852572_00603</name>
</gene>
<dbReference type="Pfam" id="PF26615">
    <property type="entry name" value="DUF8195"/>
    <property type="match status" value="1"/>
</dbReference>
<protein>
    <submittedName>
        <fullName evidence="5">Uncharacterized protein</fullName>
    </submittedName>
</protein>
<dbReference type="RefSeq" id="WP_055193263.1">
    <property type="nucleotide sequence ID" value="NZ_CABIYH010000004.1"/>
</dbReference>
<name>A0A173RV76_9FIRM</name>
<feature type="domain" description="DUF8195" evidence="4">
    <location>
        <begin position="352"/>
        <end position="581"/>
    </location>
</feature>
<keyword evidence="1" id="KW-0732">Signal</keyword>
<dbReference type="EMBL" id="CYXZ01000004">
    <property type="protein sequence ID" value="CUM81535.1"/>
    <property type="molecule type" value="Genomic_DNA"/>
</dbReference>
<proteinExistence type="predicted"/>
<feature type="signal peptide" evidence="1">
    <location>
        <begin position="1"/>
        <end position="25"/>
    </location>
</feature>
<accession>A0A173RV76</accession>
<reference evidence="5 6" key="1">
    <citation type="submission" date="2015-09" db="EMBL/GenBank/DDBJ databases">
        <authorList>
            <consortium name="Pathogen Informatics"/>
        </authorList>
    </citation>
    <scope>NUCLEOTIDE SEQUENCE [LARGE SCALE GENOMIC DNA]</scope>
    <source>
        <strain evidence="5 6">2789STDY5834960</strain>
    </source>
</reference>
<dbReference type="Pfam" id="PF26614">
    <property type="entry name" value="DUF8194"/>
    <property type="match status" value="1"/>
</dbReference>
<feature type="domain" description="DUF8194" evidence="3">
    <location>
        <begin position="258"/>
        <end position="348"/>
    </location>
</feature>
<dbReference type="Pfam" id="PF26613">
    <property type="entry name" value="DUF8193"/>
    <property type="match status" value="1"/>
</dbReference>
<organism evidence="5 6">
    <name type="scientific">Roseburia intestinalis</name>
    <dbReference type="NCBI Taxonomy" id="166486"/>
    <lineage>
        <taxon>Bacteria</taxon>
        <taxon>Bacillati</taxon>
        <taxon>Bacillota</taxon>
        <taxon>Clostridia</taxon>
        <taxon>Lachnospirales</taxon>
        <taxon>Lachnospiraceae</taxon>
        <taxon>Roseburia</taxon>
    </lineage>
</organism>
<evidence type="ECO:0000259" key="2">
    <source>
        <dbReference type="Pfam" id="PF26613"/>
    </source>
</evidence>
<evidence type="ECO:0000313" key="6">
    <source>
        <dbReference type="Proteomes" id="UP000095350"/>
    </source>
</evidence>
<feature type="domain" description="DUF8193" evidence="2">
    <location>
        <begin position="27"/>
        <end position="246"/>
    </location>
</feature>
<dbReference type="AlphaFoldDB" id="A0A173RV76"/>
<dbReference type="OrthoDB" id="9768560at2"/>
<dbReference type="InterPro" id="IPR058507">
    <property type="entry name" value="DUF8194"/>
</dbReference>
<evidence type="ECO:0000256" key="1">
    <source>
        <dbReference type="SAM" id="SignalP"/>
    </source>
</evidence>
<dbReference type="InterPro" id="IPR058508">
    <property type="entry name" value="DUF8195"/>
</dbReference>
<dbReference type="PaxDb" id="166486-ERS852572_00603"/>
<evidence type="ECO:0000259" key="3">
    <source>
        <dbReference type="Pfam" id="PF26614"/>
    </source>
</evidence>
<feature type="chain" id="PRO_5008011088" evidence="1">
    <location>
        <begin position="26"/>
        <end position="589"/>
    </location>
</feature>
<dbReference type="Proteomes" id="UP000095350">
    <property type="component" value="Unassembled WGS sequence"/>
</dbReference>
<dbReference type="InterPro" id="IPR058506">
    <property type="entry name" value="DUF8193"/>
</dbReference>